<feature type="transmembrane region" description="Helical" evidence="1">
    <location>
        <begin position="40"/>
        <end position="58"/>
    </location>
</feature>
<feature type="transmembrane region" description="Helical" evidence="1">
    <location>
        <begin position="252"/>
        <end position="270"/>
    </location>
</feature>
<reference evidence="3" key="1">
    <citation type="journal article" date="2014" name="Int. J. Syst. Evol. Microbiol.">
        <title>Complete genome sequence of Corynebacterium casei LMG S-19264T (=DSM 44701T), isolated from a smear-ripened cheese.</title>
        <authorList>
            <consortium name="US DOE Joint Genome Institute (JGI-PGF)"/>
            <person name="Walter F."/>
            <person name="Albersmeier A."/>
            <person name="Kalinowski J."/>
            <person name="Ruckert C."/>
        </authorList>
    </citation>
    <scope>NUCLEOTIDE SEQUENCE</scope>
    <source>
        <strain evidence="3">CGMCC 1.15330</strain>
    </source>
</reference>
<dbReference type="GO" id="GO:0016020">
    <property type="term" value="C:membrane"/>
    <property type="evidence" value="ECO:0007669"/>
    <property type="project" value="UniProtKB-SubCell"/>
</dbReference>
<name>A0A916T3B9_9SPHN</name>
<evidence type="ECO:0000313" key="3">
    <source>
        <dbReference type="EMBL" id="GGB30113.1"/>
    </source>
</evidence>
<feature type="transmembrane region" description="Helical" evidence="1">
    <location>
        <begin position="12"/>
        <end position="34"/>
    </location>
</feature>
<feature type="transmembrane region" description="Helical" evidence="1">
    <location>
        <begin position="158"/>
        <end position="179"/>
    </location>
</feature>
<feature type="transmembrane region" description="Helical" evidence="1">
    <location>
        <begin position="123"/>
        <end position="146"/>
    </location>
</feature>
<evidence type="ECO:0000256" key="1">
    <source>
        <dbReference type="SAM" id="Phobius"/>
    </source>
</evidence>
<feature type="transmembrane region" description="Helical" evidence="1">
    <location>
        <begin position="70"/>
        <end position="89"/>
    </location>
</feature>
<keyword evidence="4" id="KW-1185">Reference proteome</keyword>
<proteinExistence type="predicted"/>
<evidence type="ECO:0000259" key="2">
    <source>
        <dbReference type="Pfam" id="PF14378"/>
    </source>
</evidence>
<dbReference type="InterPro" id="IPR026841">
    <property type="entry name" value="Aur1/Ipt1"/>
</dbReference>
<dbReference type="Proteomes" id="UP000623067">
    <property type="component" value="Unassembled WGS sequence"/>
</dbReference>
<dbReference type="AlphaFoldDB" id="A0A916T3B9"/>
<keyword evidence="1" id="KW-1133">Transmembrane helix</keyword>
<comment type="caution">
    <text evidence="3">The sequence shown here is derived from an EMBL/GenBank/DDBJ whole genome shotgun (WGS) entry which is preliminary data.</text>
</comment>
<dbReference type="EMBL" id="BMIH01000002">
    <property type="protein sequence ID" value="GGB30113.1"/>
    <property type="molecule type" value="Genomic_DNA"/>
</dbReference>
<dbReference type="RefSeq" id="WP_188658560.1">
    <property type="nucleotide sequence ID" value="NZ_BMIH01000002.1"/>
</dbReference>
<sequence length="330" mass="34678">MVCSTQTAERFAPAWALIATLTLCTLLACARLGFRFVHPALPAGAVLLLAGAAIVGAVTDRPRLRAGAGALLLMTLFTLIGVVLSYALAARGGALWDGALARLDRQLWFDWPAVFAAADRSGALLWIGGIAYHSLPVQMVVCIVVLSATSRNAALQTTVTAAIACGMATILISGAIPAMGNVFDPDRYSALWPSVAWLERDLIAGLRDGSQRSIDLTQLWGIVTFPSYHAALPLILAWGLRDVPWLRVIAPVWAALTILATPVFGGHYGVDVLAGIAMAPAALFIVSSETWLGMFAMRGPTRNLPARPLPAPVAGGAGRVAASEAIHGWD</sequence>
<organism evidence="3 4">
    <name type="scientific">Sphingomonas metalli</name>
    <dbReference type="NCBI Taxonomy" id="1779358"/>
    <lineage>
        <taxon>Bacteria</taxon>
        <taxon>Pseudomonadati</taxon>
        <taxon>Pseudomonadota</taxon>
        <taxon>Alphaproteobacteria</taxon>
        <taxon>Sphingomonadales</taxon>
        <taxon>Sphingomonadaceae</taxon>
        <taxon>Sphingomonas</taxon>
    </lineage>
</organism>
<feature type="domain" description="Inositolphosphotransferase Aur1/Ipt1" evidence="2">
    <location>
        <begin position="99"/>
        <end position="283"/>
    </location>
</feature>
<accession>A0A916T3B9</accession>
<keyword evidence="1" id="KW-0472">Membrane</keyword>
<reference evidence="3" key="2">
    <citation type="submission" date="2020-09" db="EMBL/GenBank/DDBJ databases">
        <authorList>
            <person name="Sun Q."/>
            <person name="Zhou Y."/>
        </authorList>
    </citation>
    <scope>NUCLEOTIDE SEQUENCE</scope>
    <source>
        <strain evidence="3">CGMCC 1.15330</strain>
    </source>
</reference>
<feature type="transmembrane region" description="Helical" evidence="1">
    <location>
        <begin position="276"/>
        <end position="297"/>
    </location>
</feature>
<dbReference type="Pfam" id="PF14378">
    <property type="entry name" value="PAP2_3"/>
    <property type="match status" value="1"/>
</dbReference>
<feature type="transmembrane region" description="Helical" evidence="1">
    <location>
        <begin position="219"/>
        <end position="240"/>
    </location>
</feature>
<evidence type="ECO:0000313" key="4">
    <source>
        <dbReference type="Proteomes" id="UP000623067"/>
    </source>
</evidence>
<gene>
    <name evidence="3" type="ORF">GCM10011380_19450</name>
</gene>
<protein>
    <recommendedName>
        <fullName evidence="2">Inositolphosphotransferase Aur1/Ipt1 domain-containing protein</fullName>
    </recommendedName>
</protein>
<keyword evidence="1" id="KW-0812">Transmembrane</keyword>